<reference evidence="1 2" key="1">
    <citation type="journal article" date="2014" name="PLoS ONE">
        <title>De novo Genome Assembly of the Fungal Plant Pathogen Pyrenophora semeniperda.</title>
        <authorList>
            <person name="Soliai M.M."/>
            <person name="Meyer S.E."/>
            <person name="Udall J.A."/>
            <person name="Elzinga D.E."/>
            <person name="Hermansen R.A."/>
            <person name="Bodily P.M."/>
            <person name="Hart A.A."/>
            <person name="Coleman C.E."/>
        </authorList>
    </citation>
    <scope>NUCLEOTIDE SEQUENCE [LARGE SCALE GENOMIC DNA]</scope>
    <source>
        <strain evidence="1 2">CCB06</strain>
        <tissue evidence="1">Mycelium</tissue>
    </source>
</reference>
<keyword evidence="2" id="KW-1185">Reference proteome</keyword>
<accession>A0A3M7M8H6</accession>
<sequence>MYHSTEYAAGTLLGQECLRLPPYAEGGNIPSNCLDLAKTHLQHCARPNHGAADQRTGCTATANKLHHDIARSLAVHLAVQDCKIRKLVAPRPERRRLVTSSRPTR</sequence>
<gene>
    <name evidence="1" type="ORF">GMOD_00008400</name>
</gene>
<dbReference type="Proteomes" id="UP000265663">
    <property type="component" value="Unassembled WGS sequence"/>
</dbReference>
<evidence type="ECO:0000313" key="2">
    <source>
        <dbReference type="Proteomes" id="UP000265663"/>
    </source>
</evidence>
<dbReference type="AlphaFoldDB" id="A0A3M7M8H6"/>
<evidence type="ECO:0000313" key="1">
    <source>
        <dbReference type="EMBL" id="RMZ70772.1"/>
    </source>
</evidence>
<name>A0A3M7M8H6_9PLEO</name>
<protein>
    <submittedName>
        <fullName evidence="1">Uncharacterized protein</fullName>
    </submittedName>
</protein>
<proteinExistence type="predicted"/>
<dbReference type="EMBL" id="KE747825">
    <property type="protein sequence ID" value="RMZ70772.1"/>
    <property type="molecule type" value="Genomic_DNA"/>
</dbReference>
<organism evidence="1 2">
    <name type="scientific">Pyrenophora seminiperda CCB06</name>
    <dbReference type="NCBI Taxonomy" id="1302712"/>
    <lineage>
        <taxon>Eukaryota</taxon>
        <taxon>Fungi</taxon>
        <taxon>Dikarya</taxon>
        <taxon>Ascomycota</taxon>
        <taxon>Pezizomycotina</taxon>
        <taxon>Dothideomycetes</taxon>
        <taxon>Pleosporomycetidae</taxon>
        <taxon>Pleosporales</taxon>
        <taxon>Pleosporineae</taxon>
        <taxon>Pleosporaceae</taxon>
        <taxon>Pyrenophora</taxon>
    </lineage>
</organism>